<dbReference type="HOGENOM" id="CLU_094265_1_0_1"/>
<evidence type="ECO:0000256" key="2">
    <source>
        <dbReference type="SAM" id="SignalP"/>
    </source>
</evidence>
<evidence type="ECO:0000256" key="1">
    <source>
        <dbReference type="SAM" id="MobiDB-lite"/>
    </source>
</evidence>
<dbReference type="Proteomes" id="UP000019804">
    <property type="component" value="Unassembled WGS sequence"/>
</dbReference>
<feature type="compositionally biased region" description="Low complexity" evidence="1">
    <location>
        <begin position="120"/>
        <end position="142"/>
    </location>
</feature>
<evidence type="ECO:0000313" key="4">
    <source>
        <dbReference type="Proteomes" id="UP000019804"/>
    </source>
</evidence>
<accession>A0A017S713</accession>
<name>A0A017S713_ASPRC</name>
<dbReference type="GeneID" id="63695472"/>
<proteinExistence type="predicted"/>
<reference evidence="4" key="1">
    <citation type="journal article" date="2014" name="Nat. Commun.">
        <title>Genomic adaptations of the halophilic Dead Sea filamentous fungus Eurotium rubrum.</title>
        <authorList>
            <person name="Kis-Papo T."/>
            <person name="Weig A.R."/>
            <person name="Riley R."/>
            <person name="Persoh D."/>
            <person name="Salamov A."/>
            <person name="Sun H."/>
            <person name="Lipzen A."/>
            <person name="Wasser S.P."/>
            <person name="Rambold G."/>
            <person name="Grigoriev I.V."/>
            <person name="Nevo E."/>
        </authorList>
    </citation>
    <scope>NUCLEOTIDE SEQUENCE [LARGE SCALE GENOMIC DNA]</scope>
    <source>
        <strain evidence="4">CBS 135680</strain>
    </source>
</reference>
<evidence type="ECO:0008006" key="5">
    <source>
        <dbReference type="Google" id="ProtNLM"/>
    </source>
</evidence>
<dbReference type="OrthoDB" id="5419608at2759"/>
<dbReference type="RefSeq" id="XP_040636435.1">
    <property type="nucleotide sequence ID" value="XM_040780348.1"/>
</dbReference>
<keyword evidence="4" id="KW-1185">Reference proteome</keyword>
<organism evidence="3 4">
    <name type="scientific">Aspergillus ruber (strain CBS 135680)</name>
    <dbReference type="NCBI Taxonomy" id="1388766"/>
    <lineage>
        <taxon>Eukaryota</taxon>
        <taxon>Fungi</taxon>
        <taxon>Dikarya</taxon>
        <taxon>Ascomycota</taxon>
        <taxon>Pezizomycotina</taxon>
        <taxon>Eurotiomycetes</taxon>
        <taxon>Eurotiomycetidae</taxon>
        <taxon>Eurotiales</taxon>
        <taxon>Aspergillaceae</taxon>
        <taxon>Aspergillus</taxon>
        <taxon>Aspergillus subgen. Aspergillus</taxon>
    </lineage>
</organism>
<dbReference type="EMBL" id="KK088435">
    <property type="protein sequence ID" value="EYE92747.1"/>
    <property type="molecule type" value="Genomic_DNA"/>
</dbReference>
<keyword evidence="2" id="KW-0732">Signal</keyword>
<gene>
    <name evidence="3" type="ORF">EURHEDRAFT_404909</name>
</gene>
<feature type="region of interest" description="Disordered" evidence="1">
    <location>
        <begin position="120"/>
        <end position="178"/>
    </location>
</feature>
<feature type="compositionally biased region" description="Low complexity" evidence="1">
    <location>
        <begin position="152"/>
        <end position="178"/>
    </location>
</feature>
<feature type="signal peptide" evidence="2">
    <location>
        <begin position="1"/>
        <end position="17"/>
    </location>
</feature>
<protein>
    <recommendedName>
        <fullName evidence="5">GPI anchored protein</fullName>
    </recommendedName>
</protein>
<feature type="chain" id="PRO_5001495476" description="GPI anchored protein" evidence="2">
    <location>
        <begin position="18"/>
        <end position="197"/>
    </location>
</feature>
<dbReference type="AlphaFoldDB" id="A0A017S713"/>
<sequence>MYYKTLSLLLLSASAMAAPQEGNIDSDIIADLGSLASQTDILSSIPTGIDIPDVPSSVVEVLATAIPSTWLQNILTNSAAQTSVLNDIESSKYPDWWSSVPTGVQSYLWDLDSSLSVSATPTSGSTVTSTGSSATTTSTSTSDSDDDDSSDDSSSSSSSSSSGAAASDTSEGAAPAQTGMAATVAGAAGILGLALAL</sequence>
<evidence type="ECO:0000313" key="3">
    <source>
        <dbReference type="EMBL" id="EYE92747.1"/>
    </source>
</evidence>